<dbReference type="Proteomes" id="UP000244248">
    <property type="component" value="Unassembled WGS sequence"/>
</dbReference>
<dbReference type="InterPro" id="IPR037873">
    <property type="entry name" value="BamE-like"/>
</dbReference>
<comment type="caution">
    <text evidence="3">The sequence shown here is derived from an EMBL/GenBank/DDBJ whole genome shotgun (WGS) entry which is preliminary data.</text>
</comment>
<keyword evidence="4" id="KW-1185">Reference proteome</keyword>
<name>A0A2T5ML41_9GAMM</name>
<keyword evidence="1 2" id="KW-0732">Signal</keyword>
<dbReference type="AlphaFoldDB" id="A0A2T5ML41"/>
<evidence type="ECO:0000313" key="3">
    <source>
        <dbReference type="EMBL" id="PTU33292.1"/>
    </source>
</evidence>
<organism evidence="3 4">
    <name type="scientific">Stenotrophobium rhamnosiphilum</name>
    <dbReference type="NCBI Taxonomy" id="2029166"/>
    <lineage>
        <taxon>Bacteria</taxon>
        <taxon>Pseudomonadati</taxon>
        <taxon>Pseudomonadota</taxon>
        <taxon>Gammaproteobacteria</taxon>
        <taxon>Nevskiales</taxon>
        <taxon>Nevskiaceae</taxon>
        <taxon>Stenotrophobium</taxon>
    </lineage>
</organism>
<evidence type="ECO:0000313" key="4">
    <source>
        <dbReference type="Proteomes" id="UP000244248"/>
    </source>
</evidence>
<gene>
    <name evidence="3" type="ORF">CJD38_02165</name>
</gene>
<proteinExistence type="predicted"/>
<dbReference type="RefSeq" id="WP_107939000.1">
    <property type="nucleotide sequence ID" value="NZ_QANS01000001.1"/>
</dbReference>
<reference evidence="3 4" key="1">
    <citation type="submission" date="2018-04" db="EMBL/GenBank/DDBJ databases">
        <title>Novel species isolated from glacier.</title>
        <authorList>
            <person name="Liu Q."/>
            <person name="Xin Y.-H."/>
        </authorList>
    </citation>
    <scope>NUCLEOTIDE SEQUENCE [LARGE SCALE GENOMIC DNA]</scope>
    <source>
        <strain evidence="3 4">GT1R17</strain>
    </source>
</reference>
<evidence type="ECO:0000256" key="2">
    <source>
        <dbReference type="SAM" id="SignalP"/>
    </source>
</evidence>
<dbReference type="Gene3D" id="3.30.1450.10">
    <property type="match status" value="1"/>
</dbReference>
<dbReference type="OrthoDB" id="5422169at2"/>
<accession>A0A2T5ML41</accession>
<evidence type="ECO:0008006" key="5">
    <source>
        <dbReference type="Google" id="ProtNLM"/>
    </source>
</evidence>
<feature type="chain" id="PRO_5015737277" description="Lipoprotein SmpA/OmlA domain-containing protein" evidence="2">
    <location>
        <begin position="27"/>
        <end position="93"/>
    </location>
</feature>
<evidence type="ECO:0000256" key="1">
    <source>
        <dbReference type="ARBA" id="ARBA00022729"/>
    </source>
</evidence>
<dbReference type="InterPro" id="IPR024221">
    <property type="entry name" value="BLIP_dom_sf"/>
</dbReference>
<feature type="signal peptide" evidence="2">
    <location>
        <begin position="1"/>
        <end position="26"/>
    </location>
</feature>
<dbReference type="SUPFAM" id="SSF55648">
    <property type="entry name" value="beta-lactamase-inhibitor protein, BLIP"/>
    <property type="match status" value="1"/>
</dbReference>
<dbReference type="PROSITE" id="PS51257">
    <property type="entry name" value="PROKAR_LIPOPROTEIN"/>
    <property type="match status" value="1"/>
</dbReference>
<protein>
    <recommendedName>
        <fullName evidence="5">Lipoprotein SmpA/OmlA domain-containing protein</fullName>
    </recommendedName>
</protein>
<dbReference type="EMBL" id="QANS01000001">
    <property type="protein sequence ID" value="PTU33292.1"/>
    <property type="molecule type" value="Genomic_DNA"/>
</dbReference>
<sequence length="93" mass="9682">MKNQKLLVAASAAALLLLSACSKVNADNYAKIDAGMTRDEVHSILGSPDDSSGGGIGDLTMTTETWKGSKQTIRISFVGDKVALKALGGKDEK</sequence>